<keyword evidence="1" id="KW-0812">Transmembrane</keyword>
<keyword evidence="1" id="KW-1133">Transmembrane helix</keyword>
<keyword evidence="1" id="KW-0472">Membrane</keyword>
<gene>
    <name evidence="2" type="ORF">BDK88_1562</name>
</gene>
<dbReference type="Proteomes" id="UP000291097">
    <property type="component" value="Unassembled WGS sequence"/>
</dbReference>
<evidence type="ECO:0000313" key="3">
    <source>
        <dbReference type="Proteomes" id="UP000291097"/>
    </source>
</evidence>
<evidence type="ECO:0000313" key="2">
    <source>
        <dbReference type="EMBL" id="RZV10404.1"/>
    </source>
</evidence>
<dbReference type="EMBL" id="SHMP01000004">
    <property type="protein sequence ID" value="RZV10404.1"/>
    <property type="molecule type" value="Genomic_DNA"/>
</dbReference>
<feature type="transmembrane region" description="Helical" evidence="1">
    <location>
        <begin position="49"/>
        <end position="68"/>
    </location>
</feature>
<dbReference type="AlphaFoldDB" id="A0A482Y6D1"/>
<accession>A0A482Y6D1</accession>
<organism evidence="2 3">
    <name type="scientific">Natrinema hispanicum</name>
    <dbReference type="NCBI Taxonomy" id="392421"/>
    <lineage>
        <taxon>Archaea</taxon>
        <taxon>Methanobacteriati</taxon>
        <taxon>Methanobacteriota</taxon>
        <taxon>Stenosarchaea group</taxon>
        <taxon>Halobacteria</taxon>
        <taxon>Halobacteriales</taxon>
        <taxon>Natrialbaceae</taxon>
        <taxon>Natrinema</taxon>
    </lineage>
</organism>
<evidence type="ECO:0000256" key="1">
    <source>
        <dbReference type="SAM" id="Phobius"/>
    </source>
</evidence>
<protein>
    <submittedName>
        <fullName evidence="2">Uncharacterized protein</fullName>
    </submittedName>
</protein>
<sequence length="77" mass="7342">MDSDAASRGSLWGLATLASFCCVGSGTVAVAGGTAVAGGAAVGGLSSGIVQLAVSIVTLGLIGVVVRWRADCSNCEA</sequence>
<comment type="caution">
    <text evidence="2">The sequence shown here is derived from an EMBL/GenBank/DDBJ whole genome shotgun (WGS) entry which is preliminary data.</text>
</comment>
<proteinExistence type="predicted"/>
<reference evidence="2 3" key="1">
    <citation type="submission" date="2019-02" db="EMBL/GenBank/DDBJ databases">
        <title>Genomic Encyclopedia of Archaeal and Bacterial Type Strains, Phase II (KMG-II): from individual species to whole genera.</title>
        <authorList>
            <person name="Goeker M."/>
        </authorList>
    </citation>
    <scope>NUCLEOTIDE SEQUENCE [LARGE SCALE GENOMIC DNA]</scope>
    <source>
        <strain evidence="2 3">DSM 18328</strain>
    </source>
</reference>
<name>A0A482Y6D1_9EURY</name>
<dbReference type="RefSeq" id="WP_130499923.1">
    <property type="nucleotide sequence ID" value="NZ_SHMP01000004.1"/>
</dbReference>